<feature type="signal peptide" evidence="6">
    <location>
        <begin position="1"/>
        <end position="21"/>
    </location>
</feature>
<dbReference type="PANTHER" id="PTHR12080">
    <property type="entry name" value="SIGNALING LYMPHOCYTIC ACTIVATION MOLECULE"/>
    <property type="match status" value="1"/>
</dbReference>
<keyword evidence="5" id="KW-1133">Transmembrane helix</keyword>
<accession>A0A9F5J8A1</accession>
<feature type="chain" id="PRO_5039931294" evidence="6">
    <location>
        <begin position="22"/>
        <end position="288"/>
    </location>
</feature>
<dbReference type="InterPro" id="IPR013783">
    <property type="entry name" value="Ig-like_fold"/>
</dbReference>
<evidence type="ECO:0000313" key="7">
    <source>
        <dbReference type="Proteomes" id="UP000695026"/>
    </source>
</evidence>
<dbReference type="KEGG" id="pbi:112541924"/>
<dbReference type="SUPFAM" id="SSF48726">
    <property type="entry name" value="Immunoglobulin"/>
    <property type="match status" value="1"/>
</dbReference>
<dbReference type="GeneID" id="112541924"/>
<organism evidence="7 8">
    <name type="scientific">Python bivittatus</name>
    <name type="common">Burmese python</name>
    <name type="synonym">Python molurus bivittatus</name>
    <dbReference type="NCBI Taxonomy" id="176946"/>
    <lineage>
        <taxon>Eukaryota</taxon>
        <taxon>Metazoa</taxon>
        <taxon>Chordata</taxon>
        <taxon>Craniata</taxon>
        <taxon>Vertebrata</taxon>
        <taxon>Euteleostomi</taxon>
        <taxon>Lepidosauria</taxon>
        <taxon>Squamata</taxon>
        <taxon>Bifurcata</taxon>
        <taxon>Unidentata</taxon>
        <taxon>Episquamata</taxon>
        <taxon>Toxicofera</taxon>
        <taxon>Serpentes</taxon>
        <taxon>Henophidia</taxon>
        <taxon>Pythonidae</taxon>
        <taxon>Python</taxon>
    </lineage>
</organism>
<feature type="transmembrane region" description="Helical" evidence="5">
    <location>
        <begin position="223"/>
        <end position="245"/>
    </location>
</feature>
<dbReference type="GO" id="GO:0009897">
    <property type="term" value="C:external side of plasma membrane"/>
    <property type="evidence" value="ECO:0007669"/>
    <property type="project" value="TreeGrafter"/>
</dbReference>
<dbReference type="GO" id="GO:0042110">
    <property type="term" value="P:T cell activation"/>
    <property type="evidence" value="ECO:0007669"/>
    <property type="project" value="TreeGrafter"/>
</dbReference>
<proteinExistence type="predicted"/>
<dbReference type="Proteomes" id="UP000695026">
    <property type="component" value="Unplaced"/>
</dbReference>
<dbReference type="CTD" id="8832"/>
<dbReference type="InterPro" id="IPR036179">
    <property type="entry name" value="Ig-like_dom_sf"/>
</dbReference>
<dbReference type="PANTHER" id="PTHR12080:SF18">
    <property type="entry name" value="SLAM FAMILY MEMBER 9"/>
    <property type="match status" value="1"/>
</dbReference>
<evidence type="ECO:0000256" key="6">
    <source>
        <dbReference type="SAM" id="SignalP"/>
    </source>
</evidence>
<evidence type="ECO:0000256" key="5">
    <source>
        <dbReference type="SAM" id="Phobius"/>
    </source>
</evidence>
<evidence type="ECO:0000256" key="2">
    <source>
        <dbReference type="ARBA" id="ARBA00022729"/>
    </source>
</evidence>
<sequence length="288" mass="31231">MISKSIFSVLCSFLLAGPAEAAAAKGLNGVLGESVTFQLKTPPPYRMISWRRSVGGQSSIIAVLTFQEPCVALTPLPAFEKRVKVSEDCRELRLSQVEPEDAARYAAQIVLPKNTIEVEAFDLRVSRRLLDSQLRVMCIPDGGGNGTWQLNCSTEAWEDGVEFSWIPAVQGEGPTRGNSAIKITYEDLDLSVTCRAENPVSNASTTVSLEEVCAENSPYRLPLGVLLCLIKVGNLLLLGCVGLILMMKFRKGSTDPEGSQGTPQHKASVISARFAEERWAQSHSGEST</sequence>
<keyword evidence="7" id="KW-1185">Reference proteome</keyword>
<name>A0A9F5J8A1_PYTBI</name>
<dbReference type="InterPro" id="IPR015631">
    <property type="entry name" value="CD2/SLAM_rcpt"/>
</dbReference>
<evidence type="ECO:0000313" key="8">
    <source>
        <dbReference type="RefSeq" id="XP_025029159.1"/>
    </source>
</evidence>
<dbReference type="Gene3D" id="2.60.40.10">
    <property type="entry name" value="Immunoglobulins"/>
    <property type="match status" value="2"/>
</dbReference>
<evidence type="ECO:0000256" key="4">
    <source>
        <dbReference type="ARBA" id="ARBA00023180"/>
    </source>
</evidence>
<keyword evidence="3 5" id="KW-0472">Membrane</keyword>
<dbReference type="RefSeq" id="XP_025029159.1">
    <property type="nucleotide sequence ID" value="XM_025173391.1"/>
</dbReference>
<reference evidence="8" key="1">
    <citation type="submission" date="2025-08" db="UniProtKB">
        <authorList>
            <consortium name="RefSeq"/>
        </authorList>
    </citation>
    <scope>IDENTIFICATION</scope>
    <source>
        <tissue evidence="8">Liver</tissue>
    </source>
</reference>
<gene>
    <name evidence="8" type="primary">CD84</name>
</gene>
<evidence type="ECO:0000256" key="3">
    <source>
        <dbReference type="ARBA" id="ARBA00023136"/>
    </source>
</evidence>
<protein>
    <submittedName>
        <fullName evidence="8">SLAM family member 5</fullName>
    </submittedName>
</protein>
<keyword evidence="4" id="KW-0325">Glycoprotein</keyword>
<evidence type="ECO:0000256" key="1">
    <source>
        <dbReference type="ARBA" id="ARBA00004370"/>
    </source>
</evidence>
<dbReference type="OMA" id="TESAWEN"/>
<comment type="subcellular location">
    <subcellularLocation>
        <location evidence="1">Membrane</location>
    </subcellularLocation>
</comment>
<keyword evidence="5" id="KW-0812">Transmembrane</keyword>
<dbReference type="OrthoDB" id="8741746at2759"/>
<keyword evidence="2 6" id="KW-0732">Signal</keyword>
<dbReference type="AlphaFoldDB" id="A0A9F5J8A1"/>